<feature type="compositionally biased region" description="Basic and acidic residues" evidence="2">
    <location>
        <begin position="282"/>
        <end position="335"/>
    </location>
</feature>
<evidence type="ECO:0000259" key="3">
    <source>
        <dbReference type="PROSITE" id="PS50177"/>
    </source>
</evidence>
<dbReference type="PANTHER" id="PTHR10693:SF20">
    <property type="entry name" value="AT27578P"/>
    <property type="match status" value="1"/>
</dbReference>
<dbReference type="GO" id="GO:0034517">
    <property type="term" value="P:ribophagy"/>
    <property type="evidence" value="ECO:0007669"/>
    <property type="project" value="TreeGrafter"/>
</dbReference>
<dbReference type="GO" id="GO:1990861">
    <property type="term" value="C:Ubp3-Bre5 deubiquitination complex"/>
    <property type="evidence" value="ECO:0007669"/>
    <property type="project" value="TreeGrafter"/>
</dbReference>
<feature type="compositionally biased region" description="Basic and acidic residues" evidence="2">
    <location>
        <begin position="209"/>
        <end position="257"/>
    </location>
</feature>
<dbReference type="AlphaFoldDB" id="A0A061AKG7"/>
<keyword evidence="1" id="KW-0694">RNA-binding</keyword>
<feature type="region of interest" description="Disordered" evidence="2">
    <location>
        <begin position="467"/>
        <end position="512"/>
    </location>
</feature>
<proteinExistence type="predicted"/>
<dbReference type="Gene3D" id="3.10.450.50">
    <property type="match status" value="1"/>
</dbReference>
<evidence type="ECO:0000313" key="4">
    <source>
        <dbReference type="EMBL" id="CDR38022.1"/>
    </source>
</evidence>
<gene>
    <name evidence="4" type="ORF">CYFA0S_01e20274g</name>
</gene>
<dbReference type="PANTHER" id="PTHR10693">
    <property type="entry name" value="RAS GTPASE-ACTIVATING PROTEIN-BINDING PROTEIN"/>
    <property type="match status" value="1"/>
</dbReference>
<feature type="compositionally biased region" description="Basic and acidic residues" evidence="2">
    <location>
        <begin position="192"/>
        <end position="201"/>
    </location>
</feature>
<dbReference type="InterPro" id="IPR039539">
    <property type="entry name" value="Ras_GTPase_bind_prot"/>
</dbReference>
<dbReference type="CDD" id="cd00780">
    <property type="entry name" value="NTF2"/>
    <property type="match status" value="1"/>
</dbReference>
<reference evidence="4" key="1">
    <citation type="journal article" date="2014" name="Genome Announc.">
        <title>Genome sequence of the yeast Cyberlindnera fabianii (Hansenula fabianii).</title>
        <authorList>
            <person name="Freel K.C."/>
            <person name="Sarilar V."/>
            <person name="Neuveglise C."/>
            <person name="Devillers H."/>
            <person name="Friedrich A."/>
            <person name="Schacherer J."/>
        </authorList>
    </citation>
    <scope>NUCLEOTIDE SEQUENCE</scope>
    <source>
        <strain evidence="4">YJS4271</strain>
    </source>
</reference>
<dbReference type="InterPro" id="IPR018222">
    <property type="entry name" value="Nuclear_transport_factor_2_euk"/>
</dbReference>
<dbReference type="VEuPathDB" id="FungiDB:BON22_5445"/>
<dbReference type="InterPro" id="IPR032710">
    <property type="entry name" value="NTF2-like_dom_sf"/>
</dbReference>
<dbReference type="EMBL" id="LK052886">
    <property type="protein sequence ID" value="CDR38022.1"/>
    <property type="molecule type" value="Genomic_DNA"/>
</dbReference>
<feature type="region of interest" description="Disordered" evidence="2">
    <location>
        <begin position="150"/>
        <end position="403"/>
    </location>
</feature>
<dbReference type="SUPFAM" id="SSF54427">
    <property type="entry name" value="NTF2-like"/>
    <property type="match status" value="1"/>
</dbReference>
<organism evidence="4">
    <name type="scientific">Cyberlindnera fabianii</name>
    <name type="common">Yeast</name>
    <name type="synonym">Hansenula fabianii</name>
    <dbReference type="NCBI Taxonomy" id="36022"/>
    <lineage>
        <taxon>Eukaryota</taxon>
        <taxon>Fungi</taxon>
        <taxon>Dikarya</taxon>
        <taxon>Ascomycota</taxon>
        <taxon>Saccharomycotina</taxon>
        <taxon>Saccharomycetes</taxon>
        <taxon>Phaffomycetales</taxon>
        <taxon>Phaffomycetaceae</taxon>
        <taxon>Cyberlindnera</taxon>
    </lineage>
</organism>
<dbReference type="OrthoDB" id="339151at2759"/>
<evidence type="ECO:0000256" key="2">
    <source>
        <dbReference type="SAM" id="MobiDB-lite"/>
    </source>
</evidence>
<sequence>MTSVEQIAYSFVQFYYQNLHEDPSTLSKVYTEDAQLTHSVVPETPGVNFINKTIETKSLASKSSIKSFYADSKLANSKIRVSSIDSQSIFNESILISVVGELALKDEEAIYRFTQSFILKPAKAANAYDVANDIFRLIPDEDYELNTEEDNAPVVEETTVSEPPQVLSPEKEPKDAIPAASSVSKSSAETVKTPEKTDKVADGTAKQNGETEKNAKGSAKEDKQVVDEKKKDTKLQSKKDDDKEKKNSVGSGSEKEASQSPKSAASTVKEGENDEVSTGKKQIKEDTKDTKAEHNEAPKVEKSSDEEEKRESQVDTGAETKKDVSLETTAGKETKASPASAPVKPSSWAQAISTKVPTTKPKLTKPAAAPKVQQPPTSPAPLSDVTNSQKPHQQKKGKTDLPHMVVVNNVNVLTADQITRGLEKTLQTKVARTEPKGQYALVAFETAAGVEKALAKRSVVIGSSTVQFSTKGPNHSFTEKKASRTGFGKSSKDKQHGASSSSSQKKKTKQSA</sequence>
<feature type="compositionally biased region" description="Polar residues" evidence="2">
    <location>
        <begin position="181"/>
        <end position="190"/>
    </location>
</feature>
<dbReference type="GO" id="GO:0005829">
    <property type="term" value="C:cytosol"/>
    <property type="evidence" value="ECO:0007669"/>
    <property type="project" value="TreeGrafter"/>
</dbReference>
<dbReference type="InterPro" id="IPR002075">
    <property type="entry name" value="NTF2_dom"/>
</dbReference>
<accession>A0A061AKG7</accession>
<evidence type="ECO:0000256" key="1">
    <source>
        <dbReference type="ARBA" id="ARBA00022884"/>
    </source>
</evidence>
<feature type="compositionally biased region" description="Low complexity" evidence="2">
    <location>
        <begin position="336"/>
        <end position="375"/>
    </location>
</feature>
<dbReference type="Pfam" id="PF02136">
    <property type="entry name" value="NTF2"/>
    <property type="match status" value="1"/>
</dbReference>
<dbReference type="GO" id="GO:0016579">
    <property type="term" value="P:protein deubiquitination"/>
    <property type="evidence" value="ECO:0007669"/>
    <property type="project" value="TreeGrafter"/>
</dbReference>
<dbReference type="GO" id="GO:0003729">
    <property type="term" value="F:mRNA binding"/>
    <property type="evidence" value="ECO:0007669"/>
    <property type="project" value="TreeGrafter"/>
</dbReference>
<dbReference type="GO" id="GO:1990904">
    <property type="term" value="C:ribonucleoprotein complex"/>
    <property type="evidence" value="ECO:0007669"/>
    <property type="project" value="TreeGrafter"/>
</dbReference>
<name>A0A061AKG7_CYBFA</name>
<dbReference type="PROSITE" id="PS50177">
    <property type="entry name" value="NTF2_DOMAIN"/>
    <property type="match status" value="1"/>
</dbReference>
<protein>
    <submittedName>
        <fullName evidence="4">CYFA0S01e20274g1_1</fullName>
    </submittedName>
</protein>
<feature type="compositionally biased region" description="Polar residues" evidence="2">
    <location>
        <begin position="467"/>
        <end position="476"/>
    </location>
</feature>
<feature type="domain" description="NTF2" evidence="3">
    <location>
        <begin position="7"/>
        <end position="137"/>
    </location>
</feature>